<evidence type="ECO:0000256" key="4">
    <source>
        <dbReference type="ARBA" id="ARBA00022840"/>
    </source>
</evidence>
<dbReference type="RefSeq" id="WP_011013860.1">
    <property type="nucleotide sequence ID" value="NC_003450.3"/>
</dbReference>
<dbReference type="SMART" id="SM00490">
    <property type="entry name" value="HELICc"/>
    <property type="match status" value="1"/>
</dbReference>
<dbReference type="Gene3D" id="3.40.50.300">
    <property type="entry name" value="P-loop containing nucleotide triphosphate hydrolases"/>
    <property type="match status" value="1"/>
</dbReference>
<name>Q8NSD7_CORGL</name>
<dbReference type="Pfam" id="PF00176">
    <property type="entry name" value="SNF2-rel_dom"/>
    <property type="match status" value="1"/>
</dbReference>
<dbReference type="PROSITE" id="PS51194">
    <property type="entry name" value="HELICASE_CTER"/>
    <property type="match status" value="1"/>
</dbReference>
<evidence type="ECO:0000256" key="5">
    <source>
        <dbReference type="SAM" id="MobiDB-lite"/>
    </source>
</evidence>
<dbReference type="GO" id="GO:0005524">
    <property type="term" value="F:ATP binding"/>
    <property type="evidence" value="ECO:0007669"/>
    <property type="project" value="UniProtKB-KW"/>
</dbReference>
<evidence type="ECO:0000313" key="9">
    <source>
        <dbReference type="Proteomes" id="UP000000582"/>
    </source>
</evidence>
<dbReference type="InterPro" id="IPR014001">
    <property type="entry name" value="Helicase_ATP-bd"/>
</dbReference>
<dbReference type="InterPro" id="IPR000330">
    <property type="entry name" value="SNF2_N"/>
</dbReference>
<dbReference type="HOGENOM" id="CLU_307750_0_0_11"/>
<evidence type="ECO:0000256" key="3">
    <source>
        <dbReference type="ARBA" id="ARBA00022806"/>
    </source>
</evidence>
<dbReference type="PANTHER" id="PTHR10799">
    <property type="entry name" value="SNF2/RAD54 HELICASE FAMILY"/>
    <property type="match status" value="1"/>
</dbReference>
<feature type="domain" description="Helicase C-terminal" evidence="7">
    <location>
        <begin position="424"/>
        <end position="592"/>
    </location>
</feature>
<keyword evidence="4" id="KW-0067">ATP-binding</keyword>
<dbReference type="InterPro" id="IPR049730">
    <property type="entry name" value="SNF2/RAD54-like_C"/>
</dbReference>
<evidence type="ECO:0000256" key="1">
    <source>
        <dbReference type="ARBA" id="ARBA00022741"/>
    </source>
</evidence>
<evidence type="ECO:0000259" key="7">
    <source>
        <dbReference type="PROSITE" id="PS51194"/>
    </source>
</evidence>
<dbReference type="InterPro" id="IPR027417">
    <property type="entry name" value="P-loop_NTPase"/>
</dbReference>
<keyword evidence="3 8" id="KW-0347">Helicase</keyword>
<dbReference type="SMART" id="SM00487">
    <property type="entry name" value="DEXDc"/>
    <property type="match status" value="1"/>
</dbReference>
<dbReference type="Pfam" id="PF00271">
    <property type="entry name" value="Helicase_C"/>
    <property type="match status" value="1"/>
</dbReference>
<evidence type="ECO:0000313" key="8">
    <source>
        <dbReference type="EMBL" id="BAB98132.1"/>
    </source>
</evidence>
<evidence type="ECO:0000256" key="2">
    <source>
        <dbReference type="ARBA" id="ARBA00022801"/>
    </source>
</evidence>
<keyword evidence="2" id="KW-0378">Hydrolase</keyword>
<accession>Q6M741</accession>
<sequence>MSESGALSSTDSLSPGVTIEVRDEIWLVTHVTRSTDGFRVKARGLSDYVRDHEATFFTALDKDLKVIDPTQVTVSLDDSSNYRRTRLWLEATMRKTPVPLYQESLSVADQMLADPLEYQLAAVRKTLSSANLRPRVLIADAVGLGKTLEMGMILAELIRRGRGERILVVTPRHIMEQFQQEMWTRFAIPLVRLDSVGIQQVRQKLPASRNPFTYFPRVIVSMDTLKSPKYRAQLEKVHWDAVVIDEIHNATNAGTQNNELARTLAPTAEALILASATPHNGDPESFKEILRLLDPTAVMPDGTIDAEAAQRLIIRRHRNSPEVSGFVGEKWAPRNEPQNFLVAASKEENGVAAELNHVWISPGASNPIKDRLFPWTLVKAFLSSPAALGETVSNRLKKASAPEEKRALETLSQLNSAITPQTSQKYQSLLSYLGDIGVKKNSDTRVVIFSERVATLHWLQENLIRDLKMPPNSIAVMHGGLPDQEQMRLVDEFKKTDSPIRIMITGDVASEGVNLHTLCHNLVHYDIPWSLIRIQQRNGRIDRYGQTHNPSIVTFLLDPAEDSKVGEVHVLERLMEREHEAHSLLGDAASLMGKHSERLEEETIREVLRGAQNFNDAVADPAEVLENPAGLDDIDWLLAQIAQADAKAETEAEAETENQTAPDAASNSTQHAQRRLYAQESSFLYDCLLEGFNNVPEDSINRGGVGFKKHDNDIVELTPTDDLRRRLDFLPQDYVAARKVKEDLLLASTLMRGQERLNAARTGEDGSTWPSAHYLGPLHPVTSWAADRALATMPRSEIPAASGKVTEPTVLLMSTLSNRRGQIVSRSFVASSGPFDTEVLSDPIQWLHSIGLDETAINPGTAALPDDIEQLISLAVQAARGEIRPLMIAARAQAQTRVEHWAKRAEAWNNKRSGAASTSRTARTAKLIEEQQKLSNALEPDRELIRPLAVILPQPATLNTEV</sequence>
<dbReference type="PROSITE" id="PS51192">
    <property type="entry name" value="HELICASE_ATP_BIND_1"/>
    <property type="match status" value="1"/>
</dbReference>
<dbReference type="KEGG" id="cgb:cg0845"/>
<dbReference type="GeneID" id="1018736"/>
<keyword evidence="9" id="KW-1185">Reference proteome</keyword>
<dbReference type="SUPFAM" id="SSF52540">
    <property type="entry name" value="P-loop containing nucleoside triphosphate hydrolases"/>
    <property type="match status" value="2"/>
</dbReference>
<keyword evidence="1" id="KW-0547">Nucleotide-binding</keyword>
<dbReference type="Proteomes" id="UP000000582">
    <property type="component" value="Chromosome"/>
</dbReference>
<feature type="domain" description="Helicase ATP-binding" evidence="6">
    <location>
        <begin position="127"/>
        <end position="296"/>
    </location>
</feature>
<proteinExistence type="predicted"/>
<evidence type="ECO:0000259" key="6">
    <source>
        <dbReference type="PROSITE" id="PS51192"/>
    </source>
</evidence>
<protein>
    <submittedName>
        <fullName evidence="8">Superfamily II DNA/RNA helicases, SNF2 family</fullName>
    </submittedName>
</protein>
<dbReference type="GO" id="GO:0004386">
    <property type="term" value="F:helicase activity"/>
    <property type="evidence" value="ECO:0007669"/>
    <property type="project" value="UniProtKB-KW"/>
</dbReference>
<feature type="region of interest" description="Disordered" evidence="5">
    <location>
        <begin position="648"/>
        <end position="672"/>
    </location>
</feature>
<dbReference type="CDD" id="cd18793">
    <property type="entry name" value="SF2_C_SNF"/>
    <property type="match status" value="1"/>
</dbReference>
<dbReference type="BioCyc" id="CORYNE:G18NG-10301-MONOMER"/>
<dbReference type="CDD" id="cd18011">
    <property type="entry name" value="DEXDc_RapA"/>
    <property type="match status" value="1"/>
</dbReference>
<accession>Q8NSD7</accession>
<dbReference type="KEGG" id="cgl:Cgl0739"/>
<dbReference type="eggNOG" id="COG0553">
    <property type="taxonomic scope" value="Bacteria"/>
</dbReference>
<dbReference type="GO" id="GO:0016787">
    <property type="term" value="F:hydrolase activity"/>
    <property type="evidence" value="ECO:0007669"/>
    <property type="project" value="UniProtKB-KW"/>
</dbReference>
<reference evidence="9" key="1">
    <citation type="journal article" date="2003" name="Appl. Microbiol. Biotechnol.">
        <title>The Corynebacterium glutamicum genome: features and impacts on biotechnological processes.</title>
        <authorList>
            <person name="Ikeda M."/>
            <person name="Nakagawa S."/>
        </authorList>
    </citation>
    <scope>NUCLEOTIDE SEQUENCE [LARGE SCALE GENOMIC DNA]</scope>
    <source>
        <strain evidence="9">ATCC 13032 / DSM 20300 / BCRC 11384 / JCM 1318 / LMG 3730 / NCIMB 10025</strain>
    </source>
</reference>
<dbReference type="OrthoDB" id="9814088at2"/>
<organism evidence="8 9">
    <name type="scientific">Corynebacterium glutamicum (strain ATCC 13032 / DSM 20300 / JCM 1318 / BCRC 11384 / CCUG 27702 / LMG 3730 / NBRC 12168 / NCIMB 10025 / NRRL B-2784 / 534)</name>
    <dbReference type="NCBI Taxonomy" id="196627"/>
    <lineage>
        <taxon>Bacteria</taxon>
        <taxon>Bacillati</taxon>
        <taxon>Actinomycetota</taxon>
        <taxon>Actinomycetes</taxon>
        <taxon>Mycobacteriales</taxon>
        <taxon>Corynebacteriaceae</taxon>
        <taxon>Corynebacterium</taxon>
    </lineage>
</organism>
<dbReference type="Gene3D" id="3.40.50.10810">
    <property type="entry name" value="Tandem AAA-ATPase domain"/>
    <property type="match status" value="1"/>
</dbReference>
<dbReference type="PATRIC" id="fig|196627.13.peg.724"/>
<dbReference type="EMBL" id="BA000036">
    <property type="protein sequence ID" value="BAB98132.1"/>
    <property type="molecule type" value="Genomic_DNA"/>
</dbReference>
<gene>
    <name evidence="8" type="ordered locus">Cgl0739</name>
</gene>
<dbReference type="InterPro" id="IPR038718">
    <property type="entry name" value="SNF2-like_sf"/>
</dbReference>
<dbReference type="AlphaFoldDB" id="Q8NSD7"/>
<dbReference type="InterPro" id="IPR001650">
    <property type="entry name" value="Helicase_C-like"/>
</dbReference>
<dbReference type="STRING" id="196627.cg0845"/>
<dbReference type="InterPro" id="IPR057342">
    <property type="entry name" value="DEXDc_RapA"/>
</dbReference>